<dbReference type="InterPro" id="IPR019606">
    <property type="entry name" value="GerMN"/>
</dbReference>
<keyword evidence="5" id="KW-1185">Reference proteome</keyword>
<protein>
    <submittedName>
        <fullName evidence="4">Sporulation and spore germination</fullName>
    </submittedName>
</protein>
<feature type="chain" id="PRO_5038359019" evidence="2">
    <location>
        <begin position="22"/>
        <end position="190"/>
    </location>
</feature>
<evidence type="ECO:0000313" key="5">
    <source>
        <dbReference type="Proteomes" id="UP000243255"/>
    </source>
</evidence>
<feature type="domain" description="GerMN" evidence="3">
    <location>
        <begin position="96"/>
        <end position="180"/>
    </location>
</feature>
<keyword evidence="2" id="KW-0732">Signal</keyword>
<dbReference type="OrthoDB" id="1683231at2"/>
<evidence type="ECO:0000313" key="4">
    <source>
        <dbReference type="EMBL" id="SHG60859.1"/>
    </source>
</evidence>
<dbReference type="EMBL" id="FQWX01000004">
    <property type="protein sequence ID" value="SHG60859.1"/>
    <property type="molecule type" value="Genomic_DNA"/>
</dbReference>
<dbReference type="SMART" id="SM00909">
    <property type="entry name" value="Germane"/>
    <property type="match status" value="1"/>
</dbReference>
<dbReference type="RefSeq" id="WP_073124113.1">
    <property type="nucleotide sequence ID" value="NZ_BAABCH010000006.1"/>
</dbReference>
<feature type="region of interest" description="Disordered" evidence="1">
    <location>
        <begin position="28"/>
        <end position="72"/>
    </location>
</feature>
<dbReference type="Proteomes" id="UP000243255">
    <property type="component" value="Unassembled WGS sequence"/>
</dbReference>
<evidence type="ECO:0000256" key="1">
    <source>
        <dbReference type="SAM" id="MobiDB-lite"/>
    </source>
</evidence>
<feature type="signal peptide" evidence="2">
    <location>
        <begin position="1"/>
        <end position="21"/>
    </location>
</feature>
<sequence length="190" mass="21151">MNRKISLMLICILSASLFIVGCEKNTVDNQRSETSNSSTPTEQQKNEENTQVKEEEKTTPEESTKEETTKETTIYSYNVDSEDLIKNSVSLDTVDENSLFSQLQSLGVIPKEAKLNSFKVEDIDGVKTALIDVDSNFMNTNLGSGTEELMLNSFAHTYIDNMGVGQVKLTVDGENYQSGHIMLEDGDFLK</sequence>
<feature type="compositionally biased region" description="Basic and acidic residues" evidence="1">
    <location>
        <begin position="44"/>
        <end position="70"/>
    </location>
</feature>
<dbReference type="Pfam" id="PF10646">
    <property type="entry name" value="Germane"/>
    <property type="match status" value="1"/>
</dbReference>
<proteinExistence type="predicted"/>
<organism evidence="4 5">
    <name type="scientific">Asaccharospora irregularis DSM 2635</name>
    <dbReference type="NCBI Taxonomy" id="1121321"/>
    <lineage>
        <taxon>Bacteria</taxon>
        <taxon>Bacillati</taxon>
        <taxon>Bacillota</taxon>
        <taxon>Clostridia</taxon>
        <taxon>Peptostreptococcales</taxon>
        <taxon>Peptostreptococcaceae</taxon>
        <taxon>Asaccharospora</taxon>
    </lineage>
</organism>
<evidence type="ECO:0000259" key="3">
    <source>
        <dbReference type="SMART" id="SM00909"/>
    </source>
</evidence>
<dbReference type="AlphaFoldDB" id="A0A1M5L7X9"/>
<accession>A0A1M5L7X9</accession>
<dbReference type="PROSITE" id="PS51257">
    <property type="entry name" value="PROKAR_LIPOPROTEIN"/>
    <property type="match status" value="1"/>
</dbReference>
<feature type="compositionally biased region" description="Polar residues" evidence="1">
    <location>
        <begin position="28"/>
        <end position="43"/>
    </location>
</feature>
<gene>
    <name evidence="4" type="ORF">SAMN04488530_10425</name>
</gene>
<reference evidence="5" key="1">
    <citation type="submission" date="2016-11" db="EMBL/GenBank/DDBJ databases">
        <authorList>
            <person name="Varghese N."/>
            <person name="Submissions S."/>
        </authorList>
    </citation>
    <scope>NUCLEOTIDE SEQUENCE [LARGE SCALE GENOMIC DNA]</scope>
    <source>
        <strain evidence="5">DSM 2635</strain>
    </source>
</reference>
<evidence type="ECO:0000256" key="2">
    <source>
        <dbReference type="SAM" id="SignalP"/>
    </source>
</evidence>
<name>A0A1M5L7X9_9FIRM</name>